<gene>
    <name evidence="2" type="ORF">M0R45_013545</name>
</gene>
<dbReference type="AlphaFoldDB" id="A0AAW1XJ22"/>
<reference evidence="2 3" key="1">
    <citation type="journal article" date="2023" name="G3 (Bethesda)">
        <title>A chromosome-length genome assembly and annotation of blackberry (Rubus argutus, cv. 'Hillquist').</title>
        <authorList>
            <person name="Bruna T."/>
            <person name="Aryal R."/>
            <person name="Dudchenko O."/>
            <person name="Sargent D.J."/>
            <person name="Mead D."/>
            <person name="Buti M."/>
            <person name="Cavallini A."/>
            <person name="Hytonen T."/>
            <person name="Andres J."/>
            <person name="Pham M."/>
            <person name="Weisz D."/>
            <person name="Mascagni F."/>
            <person name="Usai G."/>
            <person name="Natali L."/>
            <person name="Bassil N."/>
            <person name="Fernandez G.E."/>
            <person name="Lomsadze A."/>
            <person name="Armour M."/>
            <person name="Olukolu B."/>
            <person name="Poorten T."/>
            <person name="Britton C."/>
            <person name="Davik J."/>
            <person name="Ashrafi H."/>
            <person name="Aiden E.L."/>
            <person name="Borodovsky M."/>
            <person name="Worthington M."/>
        </authorList>
    </citation>
    <scope>NUCLEOTIDE SEQUENCE [LARGE SCALE GENOMIC DNA]</scope>
    <source>
        <strain evidence="2">PI 553951</strain>
    </source>
</reference>
<organism evidence="2 3">
    <name type="scientific">Rubus argutus</name>
    <name type="common">Southern blackberry</name>
    <dbReference type="NCBI Taxonomy" id="59490"/>
    <lineage>
        <taxon>Eukaryota</taxon>
        <taxon>Viridiplantae</taxon>
        <taxon>Streptophyta</taxon>
        <taxon>Embryophyta</taxon>
        <taxon>Tracheophyta</taxon>
        <taxon>Spermatophyta</taxon>
        <taxon>Magnoliopsida</taxon>
        <taxon>eudicotyledons</taxon>
        <taxon>Gunneridae</taxon>
        <taxon>Pentapetalae</taxon>
        <taxon>rosids</taxon>
        <taxon>fabids</taxon>
        <taxon>Rosales</taxon>
        <taxon>Rosaceae</taxon>
        <taxon>Rosoideae</taxon>
        <taxon>Rosoideae incertae sedis</taxon>
        <taxon>Rubus</taxon>
    </lineage>
</organism>
<evidence type="ECO:0000313" key="2">
    <source>
        <dbReference type="EMBL" id="KAK9936717.1"/>
    </source>
</evidence>
<sequence>MIADSYNIAFRVLFSAEEAREEVLEDVPIVYDTRGEHSYIESHEEESSDIEFYSPSPSESPSPPQLLAVSGVPYKVLDGEAVWRYLTNKKESYRTLIMSNYAGAQQIREIRHY</sequence>
<dbReference type="Proteomes" id="UP001457282">
    <property type="component" value="Unassembled WGS sequence"/>
</dbReference>
<protein>
    <submittedName>
        <fullName evidence="2">Uncharacterized protein</fullName>
    </submittedName>
</protein>
<proteinExistence type="predicted"/>
<evidence type="ECO:0000313" key="3">
    <source>
        <dbReference type="Proteomes" id="UP001457282"/>
    </source>
</evidence>
<feature type="region of interest" description="Disordered" evidence="1">
    <location>
        <begin position="40"/>
        <end position="64"/>
    </location>
</feature>
<dbReference type="EMBL" id="JBEDUW010000003">
    <property type="protein sequence ID" value="KAK9936717.1"/>
    <property type="molecule type" value="Genomic_DNA"/>
</dbReference>
<accession>A0AAW1XJ22</accession>
<keyword evidence="3" id="KW-1185">Reference proteome</keyword>
<name>A0AAW1XJ22_RUBAR</name>
<evidence type="ECO:0000256" key="1">
    <source>
        <dbReference type="SAM" id="MobiDB-lite"/>
    </source>
</evidence>
<comment type="caution">
    <text evidence="2">The sequence shown here is derived from an EMBL/GenBank/DDBJ whole genome shotgun (WGS) entry which is preliminary data.</text>
</comment>